<proteinExistence type="predicted"/>
<organism evidence="1 2">
    <name type="scientific">Irpex rosettiformis</name>
    <dbReference type="NCBI Taxonomy" id="378272"/>
    <lineage>
        <taxon>Eukaryota</taxon>
        <taxon>Fungi</taxon>
        <taxon>Dikarya</taxon>
        <taxon>Basidiomycota</taxon>
        <taxon>Agaricomycotina</taxon>
        <taxon>Agaricomycetes</taxon>
        <taxon>Polyporales</taxon>
        <taxon>Irpicaceae</taxon>
        <taxon>Irpex</taxon>
    </lineage>
</organism>
<dbReference type="EMBL" id="MU274916">
    <property type="protein sequence ID" value="KAI0087905.1"/>
    <property type="molecule type" value="Genomic_DNA"/>
</dbReference>
<evidence type="ECO:0000313" key="2">
    <source>
        <dbReference type="Proteomes" id="UP001055072"/>
    </source>
</evidence>
<sequence length="76" mass="8455">MLINDYESITLIFLVLIASVAKVARSAHWPLGSQHASLIRLFEPRIRRWKVVLLPNPTSSCFFTGFWAVAALSLGG</sequence>
<dbReference type="Proteomes" id="UP001055072">
    <property type="component" value="Unassembled WGS sequence"/>
</dbReference>
<protein>
    <submittedName>
        <fullName evidence="1">Uncharacterized protein</fullName>
    </submittedName>
</protein>
<keyword evidence="2" id="KW-1185">Reference proteome</keyword>
<evidence type="ECO:0000313" key="1">
    <source>
        <dbReference type="EMBL" id="KAI0087905.1"/>
    </source>
</evidence>
<gene>
    <name evidence="1" type="ORF">BDY19DRAFT_953766</name>
</gene>
<reference evidence="1" key="1">
    <citation type="journal article" date="2021" name="Environ. Microbiol.">
        <title>Gene family expansions and transcriptome signatures uncover fungal adaptations to wood decay.</title>
        <authorList>
            <person name="Hage H."/>
            <person name="Miyauchi S."/>
            <person name="Viragh M."/>
            <person name="Drula E."/>
            <person name="Min B."/>
            <person name="Chaduli D."/>
            <person name="Navarro D."/>
            <person name="Favel A."/>
            <person name="Norest M."/>
            <person name="Lesage-Meessen L."/>
            <person name="Balint B."/>
            <person name="Merenyi Z."/>
            <person name="de Eugenio L."/>
            <person name="Morin E."/>
            <person name="Martinez A.T."/>
            <person name="Baldrian P."/>
            <person name="Stursova M."/>
            <person name="Martinez M.J."/>
            <person name="Novotny C."/>
            <person name="Magnuson J.K."/>
            <person name="Spatafora J.W."/>
            <person name="Maurice S."/>
            <person name="Pangilinan J."/>
            <person name="Andreopoulos W."/>
            <person name="LaButti K."/>
            <person name="Hundley H."/>
            <person name="Na H."/>
            <person name="Kuo A."/>
            <person name="Barry K."/>
            <person name="Lipzen A."/>
            <person name="Henrissat B."/>
            <person name="Riley R."/>
            <person name="Ahrendt S."/>
            <person name="Nagy L.G."/>
            <person name="Grigoriev I.V."/>
            <person name="Martin F."/>
            <person name="Rosso M.N."/>
        </authorList>
    </citation>
    <scope>NUCLEOTIDE SEQUENCE</scope>
    <source>
        <strain evidence="1">CBS 384.51</strain>
    </source>
</reference>
<accession>A0ACB8U0Z6</accession>
<name>A0ACB8U0Z6_9APHY</name>
<comment type="caution">
    <text evidence="1">The sequence shown here is derived from an EMBL/GenBank/DDBJ whole genome shotgun (WGS) entry which is preliminary data.</text>
</comment>